<gene>
    <name evidence="2" type="ORF">ADEAN_000086000</name>
</gene>
<dbReference type="AlphaFoldDB" id="A0A7G2C167"/>
<reference evidence="2 3" key="1">
    <citation type="submission" date="2020-08" db="EMBL/GenBank/DDBJ databases">
        <authorList>
            <person name="Newling K."/>
            <person name="Davey J."/>
            <person name="Forrester S."/>
        </authorList>
    </citation>
    <scope>NUCLEOTIDE SEQUENCE [LARGE SCALE GENOMIC DNA]</scope>
    <source>
        <strain evidence="3">Crithidia deanei Carvalho (ATCC PRA-265)</strain>
    </source>
</reference>
<proteinExistence type="predicted"/>
<dbReference type="Pfam" id="PF00498">
    <property type="entry name" value="FHA"/>
    <property type="match status" value="1"/>
</dbReference>
<name>A0A7G2C167_9TRYP</name>
<sequence>MSSVFYGRTGLLESRFDGVPVEKFKLIHEKLKWSPSLLHVPQQLVNEMLRDGNPIDHSIVHLLWSGVVSEVLERLVPALPPAEVRHMVLEWTMETSHHTQLAALLEQSEKSLDCTLSNVNLLVMKEGAVVKRVERINEQSVLLCGKAGFNDVALDHPSCSAQHAVLSVKFCFSEMETVLSKGTALLSSLGAPPTLPTVEPLVPQLWEVLVQLLKEEYEMGGDETTMWDVHICVTDLHSTNGTFLNKEKLTPFVPYVLHTGDVLQFGLSSRQYVFVG</sequence>
<evidence type="ECO:0000313" key="3">
    <source>
        <dbReference type="Proteomes" id="UP000515908"/>
    </source>
</evidence>
<organism evidence="2 3">
    <name type="scientific">Angomonas deanei</name>
    <dbReference type="NCBI Taxonomy" id="59799"/>
    <lineage>
        <taxon>Eukaryota</taxon>
        <taxon>Discoba</taxon>
        <taxon>Euglenozoa</taxon>
        <taxon>Kinetoplastea</taxon>
        <taxon>Metakinetoplastina</taxon>
        <taxon>Trypanosomatida</taxon>
        <taxon>Trypanosomatidae</taxon>
        <taxon>Strigomonadinae</taxon>
        <taxon>Angomonas</taxon>
    </lineage>
</organism>
<dbReference type="InterPro" id="IPR050923">
    <property type="entry name" value="Cell_Proc_Reg/RNA_Proc"/>
</dbReference>
<keyword evidence="3" id="KW-1185">Reference proteome</keyword>
<accession>A0A7G2C167</accession>
<dbReference type="Proteomes" id="UP000515908">
    <property type="component" value="Chromosome 01"/>
</dbReference>
<dbReference type="VEuPathDB" id="TriTrypDB:ADEAN_000086000"/>
<dbReference type="InterPro" id="IPR008984">
    <property type="entry name" value="SMAD_FHA_dom_sf"/>
</dbReference>
<protein>
    <submittedName>
        <fullName evidence="2">FHA domain containing protein, putative</fullName>
    </submittedName>
</protein>
<feature type="domain" description="FHA" evidence="1">
    <location>
        <begin position="230"/>
        <end position="266"/>
    </location>
</feature>
<dbReference type="SUPFAM" id="SSF49879">
    <property type="entry name" value="SMAD/FHA domain"/>
    <property type="match status" value="1"/>
</dbReference>
<dbReference type="PANTHER" id="PTHR23308">
    <property type="entry name" value="NUCLEAR INHIBITOR OF PROTEIN PHOSPHATASE-1"/>
    <property type="match status" value="1"/>
</dbReference>
<dbReference type="Gene3D" id="2.60.200.20">
    <property type="match status" value="1"/>
</dbReference>
<dbReference type="EMBL" id="LR877145">
    <property type="protein sequence ID" value="CAD2213419.1"/>
    <property type="molecule type" value="Genomic_DNA"/>
</dbReference>
<dbReference type="InterPro" id="IPR000253">
    <property type="entry name" value="FHA_dom"/>
</dbReference>
<dbReference type="OrthoDB" id="444265at2759"/>
<evidence type="ECO:0000259" key="1">
    <source>
        <dbReference type="Pfam" id="PF00498"/>
    </source>
</evidence>
<evidence type="ECO:0000313" key="2">
    <source>
        <dbReference type="EMBL" id="CAD2213419.1"/>
    </source>
</evidence>